<dbReference type="GO" id="GO:0046982">
    <property type="term" value="F:protein heterodimerization activity"/>
    <property type="evidence" value="ECO:0007669"/>
    <property type="project" value="InterPro"/>
</dbReference>
<feature type="compositionally biased region" description="Acidic residues" evidence="2">
    <location>
        <begin position="169"/>
        <end position="179"/>
    </location>
</feature>
<reference evidence="4" key="1">
    <citation type="journal article" date="2010" name="Genome Biol.">
        <title>Genome sequence of the necrotrophic plant pathogen Pythium ultimum reveals original pathogenicity mechanisms and effector repertoire.</title>
        <authorList>
            <person name="Levesque C.A."/>
            <person name="Brouwer H."/>
            <person name="Cano L."/>
            <person name="Hamilton J.P."/>
            <person name="Holt C."/>
            <person name="Huitema E."/>
            <person name="Raffaele S."/>
            <person name="Robideau G.P."/>
            <person name="Thines M."/>
            <person name="Win J."/>
            <person name="Zerillo M.M."/>
            <person name="Beakes G.W."/>
            <person name="Boore J.L."/>
            <person name="Busam D."/>
            <person name="Dumas B."/>
            <person name="Ferriera S."/>
            <person name="Fuerstenberg S.I."/>
            <person name="Gachon C.M."/>
            <person name="Gaulin E."/>
            <person name="Govers F."/>
            <person name="Grenville-Briggs L."/>
            <person name="Horner N."/>
            <person name="Hostetler J."/>
            <person name="Jiang R.H."/>
            <person name="Johnson J."/>
            <person name="Krajaejun T."/>
            <person name="Lin H."/>
            <person name="Meijer H.J."/>
            <person name="Moore B."/>
            <person name="Morris P."/>
            <person name="Phuntmart V."/>
            <person name="Puiu D."/>
            <person name="Shetty J."/>
            <person name="Stajich J.E."/>
            <person name="Tripathy S."/>
            <person name="Wawra S."/>
            <person name="van West P."/>
            <person name="Whitty B.R."/>
            <person name="Coutinho P.M."/>
            <person name="Henrissat B."/>
            <person name="Martin F."/>
            <person name="Thomas P.D."/>
            <person name="Tyler B.M."/>
            <person name="De Vries R.P."/>
            <person name="Kamoun S."/>
            <person name="Yandell M."/>
            <person name="Tisserat N."/>
            <person name="Buell C.R."/>
        </authorList>
    </citation>
    <scope>NUCLEOTIDE SEQUENCE</scope>
    <source>
        <strain evidence="4">DAOM:BR144</strain>
    </source>
</reference>
<evidence type="ECO:0000313" key="4">
    <source>
        <dbReference type="Proteomes" id="UP000019132"/>
    </source>
</evidence>
<feature type="compositionally biased region" description="Acidic residues" evidence="2">
    <location>
        <begin position="186"/>
        <end position="208"/>
    </location>
</feature>
<evidence type="ECO:0000256" key="1">
    <source>
        <dbReference type="SAM" id="Coils"/>
    </source>
</evidence>
<dbReference type="AlphaFoldDB" id="K3X261"/>
<dbReference type="eggNOG" id="ENOG502QS55">
    <property type="taxonomic scope" value="Eukaryota"/>
</dbReference>
<sequence length="509" mass="58417">MEYRVRRRNCDGDGPCPPESIRNSMRYQHKRPTAEQIVTDALIRRFLLRAGFRTSSERVIIHTRKHLLDFVEKLLHSMLAYLAGARSMRVRLIEVMQACRFHGIRVYGYDDMCILTSSSGEETFHVTEMVESRTAFSSDPKLWLDEPDFEPGTRFKKTNFVQNFLASGWEDEEDSDDPEWSWYGDSDADSDSTEEEEENDKDGDFDMDCDSKRSKPRPWELPQNDGNQFVDSLKAAQALVDEQLLDTGGSDLDEDSAPGQGYYSDYDDIYEPQSFAKSNADAQEEDKTWNISHNAYELEEERAQRVVQAMLLNDDASQYIIPRQVFGAFFHRMLGQSFHVALEISSVALSVLHNVTEQCLHRALTEGVLSYQLRVMIMEEEASRSENELQEQLQREQEKVKEQQKLIADLKALFNAKELAMQQQIAELQHQVRIQQQGDEDVHMQTPTRTPGKRKSPGKRKATSNSKQVEVVRKEIVKSSAAPKSLVGSLRSKIQDYALRSKKVRVNPV</sequence>
<feature type="compositionally biased region" description="Basic residues" evidence="2">
    <location>
        <begin position="451"/>
        <end position="462"/>
    </location>
</feature>
<dbReference type="EnsemblProtists" id="PYU1_T011310">
    <property type="protein sequence ID" value="PYU1_T011310"/>
    <property type="gene ID" value="PYU1_G011285"/>
</dbReference>
<feature type="region of interest" description="Disordered" evidence="2">
    <location>
        <begin position="168"/>
        <end position="227"/>
    </location>
</feature>
<dbReference type="Proteomes" id="UP000019132">
    <property type="component" value="Unassembled WGS sequence"/>
</dbReference>
<keyword evidence="1" id="KW-0175">Coiled coil</keyword>
<proteinExistence type="predicted"/>
<evidence type="ECO:0000313" key="3">
    <source>
        <dbReference type="EnsemblProtists" id="PYU1_T011310"/>
    </source>
</evidence>
<dbReference type="EMBL" id="GL376562">
    <property type="status" value="NOT_ANNOTATED_CDS"/>
    <property type="molecule type" value="Genomic_DNA"/>
</dbReference>
<keyword evidence="4" id="KW-1185">Reference proteome</keyword>
<feature type="region of interest" description="Disordered" evidence="2">
    <location>
        <begin position="436"/>
        <end position="469"/>
    </location>
</feature>
<organism evidence="3 4">
    <name type="scientific">Globisporangium ultimum (strain ATCC 200006 / CBS 805.95 / DAOM BR144)</name>
    <name type="common">Pythium ultimum</name>
    <dbReference type="NCBI Taxonomy" id="431595"/>
    <lineage>
        <taxon>Eukaryota</taxon>
        <taxon>Sar</taxon>
        <taxon>Stramenopiles</taxon>
        <taxon>Oomycota</taxon>
        <taxon>Peronosporomycetes</taxon>
        <taxon>Pythiales</taxon>
        <taxon>Pythiaceae</taxon>
        <taxon>Globisporangium</taxon>
    </lineage>
</organism>
<protein>
    <submittedName>
        <fullName evidence="3">Uncharacterized protein</fullName>
    </submittedName>
</protein>
<name>K3X261_GLOUD</name>
<feature type="coiled-coil region" evidence="1">
    <location>
        <begin position="375"/>
        <end position="413"/>
    </location>
</feature>
<dbReference type="InParanoid" id="K3X261"/>
<dbReference type="VEuPathDB" id="FungiDB:PYU1_G011285"/>
<reference evidence="4" key="2">
    <citation type="submission" date="2010-04" db="EMBL/GenBank/DDBJ databases">
        <authorList>
            <person name="Buell R."/>
            <person name="Hamilton J."/>
            <person name="Hostetler J."/>
        </authorList>
    </citation>
    <scope>NUCLEOTIDE SEQUENCE [LARGE SCALE GENOMIC DNA]</scope>
    <source>
        <strain evidence="4">DAOM:BR144</strain>
    </source>
</reference>
<dbReference type="InterPro" id="IPR009072">
    <property type="entry name" value="Histone-fold"/>
</dbReference>
<accession>K3X261</accession>
<dbReference type="Gene3D" id="1.10.20.10">
    <property type="entry name" value="Histone, subunit A"/>
    <property type="match status" value="1"/>
</dbReference>
<dbReference type="OMA" id="IDVKRAC"/>
<evidence type="ECO:0000256" key="2">
    <source>
        <dbReference type="SAM" id="MobiDB-lite"/>
    </source>
</evidence>
<reference evidence="3" key="3">
    <citation type="submission" date="2015-02" db="UniProtKB">
        <authorList>
            <consortium name="EnsemblProtists"/>
        </authorList>
    </citation>
    <scope>IDENTIFICATION</scope>
    <source>
        <strain evidence="3">DAOM BR144</strain>
    </source>
</reference>
<dbReference type="HOGENOM" id="CLU_563230_0_0_1"/>